<protein>
    <recommendedName>
        <fullName evidence="4">LPS-assembly protein LptD</fullName>
    </recommendedName>
</protein>
<name>A0A1T5C874_9SPHN</name>
<feature type="region of interest" description="Disordered" evidence="5">
    <location>
        <begin position="45"/>
        <end position="68"/>
    </location>
</feature>
<dbReference type="InterPro" id="IPR020889">
    <property type="entry name" value="LipoPS_assembly_LptD"/>
</dbReference>
<comment type="similarity">
    <text evidence="4">Belongs to the LptD family.</text>
</comment>
<dbReference type="Pfam" id="PF03968">
    <property type="entry name" value="LptD_N"/>
    <property type="match status" value="1"/>
</dbReference>
<evidence type="ECO:0000259" key="6">
    <source>
        <dbReference type="Pfam" id="PF03968"/>
    </source>
</evidence>
<evidence type="ECO:0000256" key="2">
    <source>
        <dbReference type="ARBA" id="ARBA00023136"/>
    </source>
</evidence>
<evidence type="ECO:0000259" key="7">
    <source>
        <dbReference type="Pfam" id="PF04453"/>
    </source>
</evidence>
<dbReference type="GO" id="GO:0043165">
    <property type="term" value="P:Gram-negative-bacterium-type cell outer membrane assembly"/>
    <property type="evidence" value="ECO:0007669"/>
    <property type="project" value="UniProtKB-UniRule"/>
</dbReference>
<dbReference type="GO" id="GO:0015920">
    <property type="term" value="P:lipopolysaccharide transport"/>
    <property type="evidence" value="ECO:0007669"/>
    <property type="project" value="InterPro"/>
</dbReference>
<dbReference type="Pfam" id="PF04453">
    <property type="entry name" value="LptD"/>
    <property type="match status" value="1"/>
</dbReference>
<keyword evidence="2 4" id="KW-0472">Membrane</keyword>
<dbReference type="HAMAP" id="MF_01411">
    <property type="entry name" value="LPS_assembly_LptD"/>
    <property type="match status" value="1"/>
</dbReference>
<keyword evidence="1 4" id="KW-0732">Signal</keyword>
<dbReference type="PANTHER" id="PTHR30189:SF1">
    <property type="entry name" value="LPS-ASSEMBLY PROTEIN LPTD"/>
    <property type="match status" value="1"/>
</dbReference>
<dbReference type="InterPro" id="IPR005653">
    <property type="entry name" value="OstA-like_N"/>
</dbReference>
<dbReference type="Proteomes" id="UP000190044">
    <property type="component" value="Unassembled WGS sequence"/>
</dbReference>
<accession>A0A1T5C874</accession>
<proteinExistence type="inferred from homology"/>
<feature type="domain" description="LptD C-terminal" evidence="7">
    <location>
        <begin position="340"/>
        <end position="707"/>
    </location>
</feature>
<dbReference type="InterPro" id="IPR007543">
    <property type="entry name" value="LptD_C"/>
</dbReference>
<feature type="domain" description="Organic solvent tolerance-like N-terminal" evidence="6">
    <location>
        <begin position="88"/>
        <end position="153"/>
    </location>
</feature>
<feature type="chain" id="PRO_5013416467" description="LPS-assembly protein LptD" evidence="4">
    <location>
        <begin position="33"/>
        <end position="780"/>
    </location>
</feature>
<evidence type="ECO:0000256" key="3">
    <source>
        <dbReference type="ARBA" id="ARBA00023237"/>
    </source>
</evidence>
<dbReference type="AlphaFoldDB" id="A0A1T5C874"/>
<keyword evidence="9" id="KW-1185">Reference proteome</keyword>
<comment type="subunit">
    <text evidence="4">Component of the lipopolysaccharide transport and assembly complex.</text>
</comment>
<dbReference type="PANTHER" id="PTHR30189">
    <property type="entry name" value="LPS-ASSEMBLY PROTEIN"/>
    <property type="match status" value="1"/>
</dbReference>
<evidence type="ECO:0000256" key="5">
    <source>
        <dbReference type="SAM" id="MobiDB-lite"/>
    </source>
</evidence>
<keyword evidence="3 4" id="KW-0998">Cell outer membrane</keyword>
<comment type="function">
    <text evidence="4">Involved in the assembly of lipopolysaccharide (LPS) at the surface of the outer membrane.</text>
</comment>
<dbReference type="GO" id="GO:0009279">
    <property type="term" value="C:cell outer membrane"/>
    <property type="evidence" value="ECO:0007669"/>
    <property type="project" value="UniProtKB-SubCell"/>
</dbReference>
<comment type="caution">
    <text evidence="4">Lacks conserved residue(s) required for the propagation of feature annotation.</text>
</comment>
<evidence type="ECO:0000256" key="4">
    <source>
        <dbReference type="HAMAP-Rule" id="MF_01411"/>
    </source>
</evidence>
<dbReference type="Gene3D" id="2.60.450.10">
    <property type="entry name" value="Lipopolysaccharide (LPS) transport protein A like domain"/>
    <property type="match status" value="1"/>
</dbReference>
<evidence type="ECO:0000313" key="8">
    <source>
        <dbReference type="EMBL" id="SKB55782.1"/>
    </source>
</evidence>
<dbReference type="InterPro" id="IPR050218">
    <property type="entry name" value="LptD"/>
</dbReference>
<reference evidence="9" key="1">
    <citation type="submission" date="2017-02" db="EMBL/GenBank/DDBJ databases">
        <authorList>
            <person name="Varghese N."/>
            <person name="Submissions S."/>
        </authorList>
    </citation>
    <scope>NUCLEOTIDE SEQUENCE [LARGE SCALE GENOMIC DNA]</scope>
    <source>
        <strain evidence="9">R11H</strain>
    </source>
</reference>
<dbReference type="GO" id="GO:1990351">
    <property type="term" value="C:transporter complex"/>
    <property type="evidence" value="ECO:0007669"/>
    <property type="project" value="TreeGrafter"/>
</dbReference>
<evidence type="ECO:0000313" key="9">
    <source>
        <dbReference type="Proteomes" id="UP000190044"/>
    </source>
</evidence>
<feature type="signal peptide" evidence="4">
    <location>
        <begin position="1"/>
        <end position="32"/>
    </location>
</feature>
<sequence length="780" mass="86578" precursor="true">MTWALFRQATGARYLWLTTASGVALIANPALAQQGSEAAAPDLIAPPAVPTLPEIPRSAEPDLQTPDISPVPVDAPKVEGENQIGFAADNLNYDSETEIVVAEGNVEMNREAISMRADKVTWNRKTGEVVAEGDVAIRNPEGDTAYGDRIELTDTLRDGVVENLLVVLDNGARLAAIRGTRFDNGNIELENAAYTPCPVEDENGCPKKPSWQIRAVRVLYDRAKNKVKYKGARVEIFGLPLIPLPGLSHPANSEAGSGILVPNVRLDRTNGFEIAVPYYLRLAPNRDLTLTPHLYTDAAPMLEGEFRALTDFGSFRINGFATYSSVVPLVGTPTTSTNEFRGYLESAGKFQIDPRWSVSYSGRIATDRTFMRRYDISRDDRLRSTFEVERIGGQSYLSIAGWATQTLRFNDEQGQQPIALPIIDFRQRLDDPWLGGQFELQLNTVAIGRTAGQDTQRAFAGARWDLRRLTPLGQEVTLTALVRGDVYHSDENLLTAIPGYRGRSGWQARGIAALAADMRWPFIGEFLGGTQTLTPRVQFVATPPIDNIEIPNEDSRAFDLEDSNLFAINRFNGYDRFEDGARVTYGVEWNYSRPGFNINSVVGQSYRLTNKPTLFPDGTGLTDRTSDIVGRTTIAYKDFLRLTHRFRLDKDDLAVRRNEFDATIGGRSTYAVLGYSRLNRDITSLAEDLQDREEVRAGGRVAVARNWSVFGSAIIDLTGRNDDPASTSDGFEPIRHRLGVAYDDDCLSIALTWRRDYIDTGDARRGNSFSFRIAFRNLGF</sequence>
<dbReference type="RefSeq" id="WP_079638364.1">
    <property type="nucleotide sequence ID" value="NZ_FUYP01000009.1"/>
</dbReference>
<evidence type="ECO:0000256" key="1">
    <source>
        <dbReference type="ARBA" id="ARBA00022729"/>
    </source>
</evidence>
<comment type="subcellular location">
    <subcellularLocation>
        <location evidence="4">Cell outer membrane</location>
    </subcellularLocation>
</comment>
<gene>
    <name evidence="4" type="primary">lptD</name>
    <name evidence="8" type="ORF">SAMN06295937_100938</name>
</gene>
<dbReference type="EMBL" id="FUYP01000009">
    <property type="protein sequence ID" value="SKB55782.1"/>
    <property type="molecule type" value="Genomic_DNA"/>
</dbReference>
<organism evidence="8 9">
    <name type="scientific">Sphingopyxis flava</name>
    <dbReference type="NCBI Taxonomy" id="1507287"/>
    <lineage>
        <taxon>Bacteria</taxon>
        <taxon>Pseudomonadati</taxon>
        <taxon>Pseudomonadota</taxon>
        <taxon>Alphaproteobacteria</taxon>
        <taxon>Sphingomonadales</taxon>
        <taxon>Sphingomonadaceae</taxon>
        <taxon>Sphingopyxis</taxon>
    </lineage>
</organism>